<name>A0A0C9URC1_SPHS4</name>
<dbReference type="EMBL" id="KN837112">
    <property type="protein sequence ID" value="KIJ45408.1"/>
    <property type="molecule type" value="Genomic_DNA"/>
</dbReference>
<dbReference type="HOGENOM" id="CLU_079442_0_0_1"/>
<evidence type="ECO:0000256" key="1">
    <source>
        <dbReference type="SAM" id="MobiDB-lite"/>
    </source>
</evidence>
<feature type="compositionally biased region" description="Acidic residues" evidence="1">
    <location>
        <begin position="183"/>
        <end position="202"/>
    </location>
</feature>
<protein>
    <submittedName>
        <fullName evidence="2">Uncharacterized protein</fullName>
    </submittedName>
</protein>
<feature type="compositionally biased region" description="Basic residues" evidence="1">
    <location>
        <begin position="294"/>
        <end position="305"/>
    </location>
</feature>
<evidence type="ECO:0000313" key="3">
    <source>
        <dbReference type="Proteomes" id="UP000054279"/>
    </source>
</evidence>
<evidence type="ECO:0000313" key="2">
    <source>
        <dbReference type="EMBL" id="KIJ45408.1"/>
    </source>
</evidence>
<keyword evidence="3" id="KW-1185">Reference proteome</keyword>
<feature type="region of interest" description="Disordered" evidence="1">
    <location>
        <begin position="152"/>
        <end position="305"/>
    </location>
</feature>
<sequence length="305" mass="33885">MLLEKGVEIVDEASLQASHTSSKYSREPREAPCNRCRYWVETRGCATWLCQDVVGWKVCATCTASNISCVTTGEAIQHEKKGRGTPRRQVLGSKMDDEGRPEIFDRLGFVEADLDTLKQTVGELHDLTRIQVMLQLLTYCLFEANNTIRPPSFQEQREEYQRSATKIFGKDHLGEDKGKSDVIGEEDEEDTLGEETEGEYPDETLGRDDDVVDEQDLAPGTIESSEESETGFKGSGGESETESEKMTPKAKASVPNVVESEESEGSAKMSDMLSNDEEMLDNESEETGDYLPTKGKKSGKQVVKK</sequence>
<feature type="compositionally biased region" description="Basic and acidic residues" evidence="1">
    <location>
        <begin position="168"/>
        <end position="182"/>
    </location>
</feature>
<dbReference type="AlphaFoldDB" id="A0A0C9URC1"/>
<proteinExistence type="predicted"/>
<organism evidence="2 3">
    <name type="scientific">Sphaerobolus stellatus (strain SS14)</name>
    <dbReference type="NCBI Taxonomy" id="990650"/>
    <lineage>
        <taxon>Eukaryota</taxon>
        <taxon>Fungi</taxon>
        <taxon>Dikarya</taxon>
        <taxon>Basidiomycota</taxon>
        <taxon>Agaricomycotina</taxon>
        <taxon>Agaricomycetes</taxon>
        <taxon>Phallomycetidae</taxon>
        <taxon>Geastrales</taxon>
        <taxon>Sphaerobolaceae</taxon>
        <taxon>Sphaerobolus</taxon>
    </lineage>
</organism>
<dbReference type="Proteomes" id="UP000054279">
    <property type="component" value="Unassembled WGS sequence"/>
</dbReference>
<reference evidence="2 3" key="1">
    <citation type="submission" date="2014-06" db="EMBL/GenBank/DDBJ databases">
        <title>Evolutionary Origins and Diversification of the Mycorrhizal Mutualists.</title>
        <authorList>
            <consortium name="DOE Joint Genome Institute"/>
            <consortium name="Mycorrhizal Genomics Consortium"/>
            <person name="Kohler A."/>
            <person name="Kuo A."/>
            <person name="Nagy L.G."/>
            <person name="Floudas D."/>
            <person name="Copeland A."/>
            <person name="Barry K.W."/>
            <person name="Cichocki N."/>
            <person name="Veneault-Fourrey C."/>
            <person name="LaButti K."/>
            <person name="Lindquist E.A."/>
            <person name="Lipzen A."/>
            <person name="Lundell T."/>
            <person name="Morin E."/>
            <person name="Murat C."/>
            <person name="Riley R."/>
            <person name="Ohm R."/>
            <person name="Sun H."/>
            <person name="Tunlid A."/>
            <person name="Henrissat B."/>
            <person name="Grigoriev I.V."/>
            <person name="Hibbett D.S."/>
            <person name="Martin F."/>
        </authorList>
    </citation>
    <scope>NUCLEOTIDE SEQUENCE [LARGE SCALE GENOMIC DNA]</scope>
    <source>
        <strain evidence="2 3">SS14</strain>
    </source>
</reference>
<accession>A0A0C9URC1</accession>
<gene>
    <name evidence="2" type="ORF">M422DRAFT_251181</name>
</gene>
<feature type="compositionally biased region" description="Acidic residues" evidence="1">
    <location>
        <begin position="274"/>
        <end position="288"/>
    </location>
</feature>